<dbReference type="Proteomes" id="UP000324282">
    <property type="component" value="Unassembled WGS sequence"/>
</dbReference>
<dbReference type="OrthoDB" id="6264467at2"/>
<accession>A0A5S5BGS5</accession>
<gene>
    <name evidence="2" type="ORF">A9A72_121183</name>
</gene>
<keyword evidence="1" id="KW-1133">Transmembrane helix</keyword>
<proteinExistence type="predicted"/>
<evidence type="ECO:0000313" key="3">
    <source>
        <dbReference type="Proteomes" id="UP000324282"/>
    </source>
</evidence>
<protein>
    <recommendedName>
        <fullName evidence="4">3-phosphoshikimate 1-carboxyvinyltransferase</fullName>
    </recommendedName>
</protein>
<evidence type="ECO:0008006" key="4">
    <source>
        <dbReference type="Google" id="ProtNLM"/>
    </source>
</evidence>
<dbReference type="EMBL" id="VNHQ01000011">
    <property type="protein sequence ID" value="TYP66189.1"/>
    <property type="molecule type" value="Genomic_DNA"/>
</dbReference>
<name>A0A5S5BGS5_STUST</name>
<comment type="caution">
    <text evidence="2">The sequence shown here is derived from an EMBL/GenBank/DDBJ whole genome shotgun (WGS) entry which is preliminary data.</text>
</comment>
<reference evidence="2 3" key="1">
    <citation type="submission" date="2019-07" db="EMBL/GenBank/DDBJ databases">
        <title>Deep subsurface shale carbon reservoir microbial communities from Ohio and West Virginia, USA.</title>
        <authorList>
            <person name="Wrighton K."/>
        </authorList>
    </citation>
    <scope>NUCLEOTIDE SEQUENCE [LARGE SCALE GENOMIC DNA]</scope>
    <source>
        <strain evidence="2 3">NP_8Ht</strain>
    </source>
</reference>
<sequence>MLAPETKPDNASERYASAFDNVTLDHDPFVVGLKERLPAELRESFTPQQLDALRNAFATRSWARHKFDWRGTFNLWSNQYYFVLVGGRNKRSLSRAQRSLSLAAKAGAITAFLFFSALVGLVALYLVKSALGINLLPNYSLGLWDWFKG</sequence>
<evidence type="ECO:0000256" key="1">
    <source>
        <dbReference type="SAM" id="Phobius"/>
    </source>
</evidence>
<dbReference type="RefSeq" id="WP_148924130.1">
    <property type="nucleotide sequence ID" value="NZ_VNHQ01000011.1"/>
</dbReference>
<keyword evidence="1" id="KW-0472">Membrane</keyword>
<organism evidence="2 3">
    <name type="scientific">Stutzerimonas stutzeri</name>
    <name type="common">Pseudomonas stutzeri</name>
    <dbReference type="NCBI Taxonomy" id="316"/>
    <lineage>
        <taxon>Bacteria</taxon>
        <taxon>Pseudomonadati</taxon>
        <taxon>Pseudomonadota</taxon>
        <taxon>Gammaproteobacteria</taxon>
        <taxon>Pseudomonadales</taxon>
        <taxon>Pseudomonadaceae</taxon>
        <taxon>Stutzerimonas</taxon>
    </lineage>
</organism>
<feature type="transmembrane region" description="Helical" evidence="1">
    <location>
        <begin position="100"/>
        <end position="127"/>
    </location>
</feature>
<evidence type="ECO:0000313" key="2">
    <source>
        <dbReference type="EMBL" id="TYP66189.1"/>
    </source>
</evidence>
<dbReference type="AlphaFoldDB" id="A0A5S5BGS5"/>
<keyword evidence="1" id="KW-0812">Transmembrane</keyword>